<dbReference type="Pfam" id="PF00646">
    <property type="entry name" value="F-box"/>
    <property type="match status" value="1"/>
</dbReference>
<dbReference type="NCBIfam" id="TIGR01640">
    <property type="entry name" value="F_box_assoc_1"/>
    <property type="match status" value="1"/>
</dbReference>
<protein>
    <recommendedName>
        <fullName evidence="1">F-box domain-containing protein</fullName>
    </recommendedName>
</protein>
<dbReference type="InterPro" id="IPR006527">
    <property type="entry name" value="F-box-assoc_dom_typ1"/>
</dbReference>
<reference evidence="3" key="1">
    <citation type="journal article" date="2011" name="Nat. Genet.">
        <title>The Arabidopsis lyrata genome sequence and the basis of rapid genome size change.</title>
        <authorList>
            <person name="Hu T.T."/>
            <person name="Pattyn P."/>
            <person name="Bakker E.G."/>
            <person name="Cao J."/>
            <person name="Cheng J.-F."/>
            <person name="Clark R.M."/>
            <person name="Fahlgren N."/>
            <person name="Fawcett J.A."/>
            <person name="Grimwood J."/>
            <person name="Gundlach H."/>
            <person name="Haberer G."/>
            <person name="Hollister J.D."/>
            <person name="Ossowski S."/>
            <person name="Ottilar R.P."/>
            <person name="Salamov A.A."/>
            <person name="Schneeberger K."/>
            <person name="Spannagl M."/>
            <person name="Wang X."/>
            <person name="Yang L."/>
            <person name="Nasrallah M.E."/>
            <person name="Bergelson J."/>
            <person name="Carrington J.C."/>
            <person name="Gaut B.S."/>
            <person name="Schmutz J."/>
            <person name="Mayer K.F.X."/>
            <person name="Van de Peer Y."/>
            <person name="Grigoriev I.V."/>
            <person name="Nordborg M."/>
            <person name="Weigel D."/>
            <person name="Guo Y.-L."/>
        </authorList>
    </citation>
    <scope>NUCLEOTIDE SEQUENCE [LARGE SCALE GENOMIC DNA]</scope>
    <source>
        <strain evidence="3">cv. MN47</strain>
    </source>
</reference>
<dbReference type="AlphaFoldDB" id="D7L003"/>
<evidence type="ECO:0000313" key="3">
    <source>
        <dbReference type="Proteomes" id="UP000008694"/>
    </source>
</evidence>
<dbReference type="PANTHER" id="PTHR31672">
    <property type="entry name" value="BNACNNG10540D PROTEIN"/>
    <property type="match status" value="1"/>
</dbReference>
<evidence type="ECO:0000259" key="1">
    <source>
        <dbReference type="SMART" id="SM00256"/>
    </source>
</evidence>
<gene>
    <name evidence="2" type="ORF">ARALYDRAFT_898553</name>
</gene>
<keyword evidence="3" id="KW-1185">Reference proteome</keyword>
<dbReference type="InterPro" id="IPR050796">
    <property type="entry name" value="SCF_F-box_component"/>
</dbReference>
<dbReference type="InterPro" id="IPR017451">
    <property type="entry name" value="F-box-assoc_interact_dom"/>
</dbReference>
<evidence type="ECO:0000313" key="2">
    <source>
        <dbReference type="EMBL" id="EFH59546.1"/>
    </source>
</evidence>
<dbReference type="Proteomes" id="UP000008694">
    <property type="component" value="Unassembled WGS sequence"/>
</dbReference>
<dbReference type="Pfam" id="PF07734">
    <property type="entry name" value="FBA_1"/>
    <property type="match status" value="1"/>
</dbReference>
<dbReference type="SUPFAM" id="SSF81383">
    <property type="entry name" value="F-box domain"/>
    <property type="match status" value="1"/>
</dbReference>
<sequence length="169" mass="19808">MMKKGNIVHLPEDLVVEITRVPAVSLRRLRSTSKGWNALIKDGRFAKKHSANAPRQSQVIMLMDSRVYLVSINLHRIDNDKAAPSTKINNRMVVWNPCSGETRWIQPRNSYEKSDSYALGYDNRSSSYKILRMDRFAGDIFQTEYEIFDFTFNLWRFVGVTTHWFIPRY</sequence>
<feature type="domain" description="F-box" evidence="1">
    <location>
        <begin position="10"/>
        <end position="49"/>
    </location>
</feature>
<dbReference type="Gramene" id="scaffold_302523.1">
    <property type="protein sequence ID" value="scaffold_302523.1"/>
    <property type="gene ID" value="scaffold_302523.1"/>
</dbReference>
<dbReference type="InterPro" id="IPR001810">
    <property type="entry name" value="F-box_dom"/>
</dbReference>
<dbReference type="HOGENOM" id="CLU_034692_4_2_1"/>
<name>D7L003_ARALL</name>
<accession>D7L003</accession>
<organism evidence="3">
    <name type="scientific">Arabidopsis lyrata subsp. lyrata</name>
    <name type="common">Lyre-leaved rock-cress</name>
    <dbReference type="NCBI Taxonomy" id="81972"/>
    <lineage>
        <taxon>Eukaryota</taxon>
        <taxon>Viridiplantae</taxon>
        <taxon>Streptophyta</taxon>
        <taxon>Embryophyta</taxon>
        <taxon>Tracheophyta</taxon>
        <taxon>Spermatophyta</taxon>
        <taxon>Magnoliopsida</taxon>
        <taxon>eudicotyledons</taxon>
        <taxon>Gunneridae</taxon>
        <taxon>Pentapetalae</taxon>
        <taxon>rosids</taxon>
        <taxon>malvids</taxon>
        <taxon>Brassicales</taxon>
        <taxon>Brassicaceae</taxon>
        <taxon>Camelineae</taxon>
        <taxon>Arabidopsis</taxon>
    </lineage>
</organism>
<dbReference type="SMART" id="SM00256">
    <property type="entry name" value="FBOX"/>
    <property type="match status" value="1"/>
</dbReference>
<dbReference type="InterPro" id="IPR036047">
    <property type="entry name" value="F-box-like_dom_sf"/>
</dbReference>
<proteinExistence type="predicted"/>
<dbReference type="PANTHER" id="PTHR31672:SF13">
    <property type="entry name" value="F-BOX PROTEIN CPR30-LIKE"/>
    <property type="match status" value="1"/>
</dbReference>
<dbReference type="EMBL" id="GL348715">
    <property type="protein sequence ID" value="EFH59546.1"/>
    <property type="molecule type" value="Genomic_DNA"/>
</dbReference>